<evidence type="ECO:0000256" key="1">
    <source>
        <dbReference type="ARBA" id="ARBA00004141"/>
    </source>
</evidence>
<dbReference type="NCBIfam" id="TIGR00967">
    <property type="entry name" value="3a0501s007"/>
    <property type="match status" value="1"/>
</dbReference>
<feature type="compositionally biased region" description="Basic residues" evidence="14">
    <location>
        <begin position="438"/>
        <end position="456"/>
    </location>
</feature>
<protein>
    <recommendedName>
        <fullName evidence="9 10">Protein translocase subunit SecY</fullName>
    </recommendedName>
</protein>
<dbReference type="PROSITE" id="PS00756">
    <property type="entry name" value="SECY_2"/>
    <property type="match status" value="1"/>
</dbReference>
<keyword evidence="16" id="KW-1185">Reference proteome</keyword>
<dbReference type="OrthoDB" id="9809248at2"/>
<dbReference type="AlphaFoldDB" id="A0A1H9Y6L3"/>
<evidence type="ECO:0000256" key="12">
    <source>
        <dbReference type="RuleBase" id="RU003484"/>
    </source>
</evidence>
<evidence type="ECO:0000256" key="14">
    <source>
        <dbReference type="SAM" id="MobiDB-lite"/>
    </source>
</evidence>
<sequence length="456" mass="49432">MASAAEQMAANLSWGALGKATELRQRIWFTIGLLIIYRLGTYIPVPGIDGAALRNFMEQAQAGIGGILSMFTGGALGRMGVFALGIMPYISASIIVQLLASMVPSLEQLKKEGEQGRKKINQYTRYGTVLLALFQAYGLARSLEAGGLAHTPGLFFQASVVITLVGGTMFLMWLGEQITARGIGNGISLIIFVGIVAEIPAALANFFAQGRSGAISTPVILGVVVMVVAVIAFVVFMERALRKIRIQYPRRQVGMKVYDGQSSHLPIKVNPAGVIPAIFASSLLLLPVTISTFSGNQTGPIMSTILAYFGPGQPLYLLFFAGMIVFFAYFYTQNVSFKSDEVADNLKNQGGFVPGIRPGKRTEEYLDYVVNRVLVIGSAYLAGVCLLPEIIRHQWSVPFYFGGTSVLIVVSVTMDTINQVQSHLLAHQYEGLIEKSQLRGKRKPGTAKPRRAPSRR</sequence>
<dbReference type="PANTHER" id="PTHR10906">
    <property type="entry name" value="SECY/SEC61-ALPHA FAMILY MEMBER"/>
    <property type="match status" value="1"/>
</dbReference>
<feature type="transmembrane region" description="Helical" evidence="10">
    <location>
        <begin position="219"/>
        <end position="241"/>
    </location>
</feature>
<reference evidence="15 16" key="1">
    <citation type="submission" date="2016-10" db="EMBL/GenBank/DDBJ databases">
        <authorList>
            <person name="de Groot N.N."/>
        </authorList>
    </citation>
    <scope>NUCLEOTIDE SEQUENCE [LARGE SCALE GENOMIC DNA]</scope>
    <source>
        <strain evidence="15 16">DSM 17862</strain>
    </source>
</reference>
<keyword evidence="4 10" id="KW-0812">Transmembrane</keyword>
<keyword evidence="5 10" id="KW-0653">Protein transport</keyword>
<dbReference type="GO" id="GO:0006605">
    <property type="term" value="P:protein targeting"/>
    <property type="evidence" value="ECO:0007669"/>
    <property type="project" value="UniProtKB-UniRule"/>
</dbReference>
<keyword evidence="6 10" id="KW-1133">Transmembrane helix</keyword>
<evidence type="ECO:0000256" key="11">
    <source>
        <dbReference type="RuleBase" id="RU000537"/>
    </source>
</evidence>
<comment type="subcellular location">
    <subcellularLocation>
        <location evidence="10">Cell membrane</location>
        <topology evidence="10">Multi-pass membrane protein</topology>
    </subcellularLocation>
    <subcellularLocation>
        <location evidence="1 12">Membrane</location>
        <topology evidence="1 12">Multi-pass membrane protein</topology>
    </subcellularLocation>
</comment>
<dbReference type="EMBL" id="FOHO01000001">
    <property type="protein sequence ID" value="SES64031.1"/>
    <property type="molecule type" value="Genomic_DNA"/>
</dbReference>
<dbReference type="GO" id="GO:0005886">
    <property type="term" value="C:plasma membrane"/>
    <property type="evidence" value="ECO:0007669"/>
    <property type="project" value="UniProtKB-SubCell"/>
</dbReference>
<dbReference type="InterPro" id="IPR002208">
    <property type="entry name" value="SecY/SEC61-alpha"/>
</dbReference>
<evidence type="ECO:0000256" key="2">
    <source>
        <dbReference type="ARBA" id="ARBA00005751"/>
    </source>
</evidence>
<dbReference type="InterPro" id="IPR030659">
    <property type="entry name" value="SecY_CS"/>
</dbReference>
<evidence type="ECO:0000256" key="13">
    <source>
        <dbReference type="RuleBase" id="RU004349"/>
    </source>
</evidence>
<feature type="transmembrane region" description="Helical" evidence="10">
    <location>
        <begin position="369"/>
        <end position="391"/>
    </location>
</feature>
<dbReference type="GO" id="GO:0043952">
    <property type="term" value="P:protein transport by the Sec complex"/>
    <property type="evidence" value="ECO:0007669"/>
    <property type="project" value="UniProtKB-UniRule"/>
</dbReference>
<evidence type="ECO:0000256" key="4">
    <source>
        <dbReference type="ARBA" id="ARBA00022692"/>
    </source>
</evidence>
<dbReference type="PIRSF" id="PIRSF004557">
    <property type="entry name" value="SecY"/>
    <property type="match status" value="1"/>
</dbReference>
<evidence type="ECO:0000256" key="3">
    <source>
        <dbReference type="ARBA" id="ARBA00022448"/>
    </source>
</evidence>
<organism evidence="15 16">
    <name type="scientific">Paracoccus homiensis</name>
    <dbReference type="NCBI Taxonomy" id="364199"/>
    <lineage>
        <taxon>Bacteria</taxon>
        <taxon>Pseudomonadati</taxon>
        <taxon>Pseudomonadota</taxon>
        <taxon>Alphaproteobacteria</taxon>
        <taxon>Rhodobacterales</taxon>
        <taxon>Paracoccaceae</taxon>
        <taxon>Paracoccus</taxon>
    </lineage>
</organism>
<dbReference type="HAMAP" id="MF_01465">
    <property type="entry name" value="SecY"/>
    <property type="match status" value="1"/>
</dbReference>
<accession>A0A1H9Y6L3</accession>
<dbReference type="Gene3D" id="1.10.3370.10">
    <property type="entry name" value="SecY subunit domain"/>
    <property type="match status" value="1"/>
</dbReference>
<keyword evidence="10" id="KW-1003">Cell membrane</keyword>
<dbReference type="RefSeq" id="WP_090731540.1">
    <property type="nucleotide sequence ID" value="NZ_CP177219.1"/>
</dbReference>
<evidence type="ECO:0000256" key="6">
    <source>
        <dbReference type="ARBA" id="ARBA00022989"/>
    </source>
</evidence>
<comment type="function">
    <text evidence="10 11">The central subunit of the protein translocation channel SecYEG. Consists of two halves formed by TMs 1-5 and 6-10. These two domains form a lateral gate at the front which open onto the bilayer between TMs 2 and 7, and are clamped together by SecE at the back. The channel is closed by both a pore ring composed of hydrophobic SecY resides and a short helix (helix 2A) on the extracellular side of the membrane which forms a plug. The plug probably moves laterally to allow the channel to open. The ring and the pore may move independently.</text>
</comment>
<dbReference type="STRING" id="364199.SAMN04489858_10131"/>
<evidence type="ECO:0000256" key="8">
    <source>
        <dbReference type="ARBA" id="ARBA00023136"/>
    </source>
</evidence>
<evidence type="ECO:0000256" key="7">
    <source>
        <dbReference type="ARBA" id="ARBA00023010"/>
    </source>
</evidence>
<feature type="transmembrane region" description="Helical" evidence="10">
    <location>
        <begin position="27"/>
        <end position="45"/>
    </location>
</feature>
<feature type="transmembrane region" description="Helical" evidence="10">
    <location>
        <begin position="313"/>
        <end position="331"/>
    </location>
</feature>
<comment type="similarity">
    <text evidence="2 10 13">Belongs to the SecY/SEC61-alpha family.</text>
</comment>
<feature type="transmembrane region" description="Helical" evidence="10">
    <location>
        <begin position="154"/>
        <end position="174"/>
    </location>
</feature>
<evidence type="ECO:0000256" key="5">
    <source>
        <dbReference type="ARBA" id="ARBA00022927"/>
    </source>
</evidence>
<dbReference type="Pfam" id="PF00344">
    <property type="entry name" value="SecY"/>
    <property type="match status" value="1"/>
</dbReference>
<feature type="region of interest" description="Disordered" evidence="14">
    <location>
        <begin position="437"/>
        <end position="456"/>
    </location>
</feature>
<dbReference type="GO" id="GO:0065002">
    <property type="term" value="P:intracellular protein transmembrane transport"/>
    <property type="evidence" value="ECO:0007669"/>
    <property type="project" value="UniProtKB-UniRule"/>
</dbReference>
<feature type="transmembrane region" description="Helical" evidence="10">
    <location>
        <begin position="79"/>
        <end position="103"/>
    </location>
</feature>
<evidence type="ECO:0000313" key="16">
    <source>
        <dbReference type="Proteomes" id="UP000199180"/>
    </source>
</evidence>
<evidence type="ECO:0000256" key="9">
    <source>
        <dbReference type="ARBA" id="ARBA00039733"/>
    </source>
</evidence>
<feature type="transmembrane region" description="Helical" evidence="10">
    <location>
        <begin position="272"/>
        <end position="293"/>
    </location>
</feature>
<dbReference type="PRINTS" id="PR00303">
    <property type="entry name" value="SECYTRNLCASE"/>
</dbReference>
<dbReference type="InterPro" id="IPR023201">
    <property type="entry name" value="SecY_dom_sf"/>
</dbReference>
<feature type="transmembrane region" description="Helical" evidence="10">
    <location>
        <begin position="123"/>
        <end position="142"/>
    </location>
</feature>
<feature type="transmembrane region" description="Helical" evidence="10">
    <location>
        <begin position="397"/>
        <end position="417"/>
    </location>
</feature>
<name>A0A1H9Y6L3_9RHOB</name>
<dbReference type="InterPro" id="IPR026593">
    <property type="entry name" value="SecY"/>
</dbReference>
<comment type="subunit">
    <text evidence="10">Component of the Sec protein translocase complex. Heterotrimer consisting of SecY, SecE and SecG subunits. The heterotrimers can form oligomers, although 1 heterotrimer is thought to be able to translocate proteins. Interacts with the ribosome. Interacts with SecDF, and other proteins may be involved. Interacts with SecA.</text>
</comment>
<gene>
    <name evidence="10" type="primary">secY</name>
    <name evidence="15" type="ORF">SAMN04489858_10131</name>
</gene>
<dbReference type="Proteomes" id="UP000199180">
    <property type="component" value="Unassembled WGS sequence"/>
</dbReference>
<proteinExistence type="inferred from homology"/>
<evidence type="ECO:0000256" key="10">
    <source>
        <dbReference type="HAMAP-Rule" id="MF_01465"/>
    </source>
</evidence>
<feature type="transmembrane region" description="Helical" evidence="10">
    <location>
        <begin position="186"/>
        <end position="207"/>
    </location>
</feature>
<dbReference type="SUPFAM" id="SSF103491">
    <property type="entry name" value="Preprotein translocase SecY subunit"/>
    <property type="match status" value="1"/>
</dbReference>
<keyword evidence="7 10" id="KW-0811">Translocation</keyword>
<keyword evidence="3 10" id="KW-0813">Transport</keyword>
<keyword evidence="8 10" id="KW-0472">Membrane</keyword>
<dbReference type="PROSITE" id="PS00755">
    <property type="entry name" value="SECY_1"/>
    <property type="match status" value="1"/>
</dbReference>
<evidence type="ECO:0000313" key="15">
    <source>
        <dbReference type="EMBL" id="SES64031.1"/>
    </source>
</evidence>
<dbReference type="FunFam" id="1.10.3370.10:FF:000001">
    <property type="entry name" value="Preprotein translocase subunit SecY"/>
    <property type="match status" value="1"/>
</dbReference>